<dbReference type="Proteomes" id="UP000320948">
    <property type="component" value="Unassembled WGS sequence"/>
</dbReference>
<dbReference type="AlphaFoldDB" id="A0A6N4RF82"/>
<accession>A0A6N4RF82</accession>
<dbReference type="InterPro" id="IPR018707">
    <property type="entry name" value="LpxR"/>
</dbReference>
<dbReference type="InterPro" id="IPR037107">
    <property type="entry name" value="Put_OMP_sf"/>
</dbReference>
<feature type="chain" id="PRO_5026673818" evidence="1">
    <location>
        <begin position="41"/>
        <end position="365"/>
    </location>
</feature>
<name>A0A6N4RF82_BLAVI</name>
<organism evidence="2 3">
    <name type="scientific">Blastochloris viridis</name>
    <name type="common">Rhodopseudomonas viridis</name>
    <dbReference type="NCBI Taxonomy" id="1079"/>
    <lineage>
        <taxon>Bacteria</taxon>
        <taxon>Pseudomonadati</taxon>
        <taxon>Pseudomonadota</taxon>
        <taxon>Alphaproteobacteria</taxon>
        <taxon>Hyphomicrobiales</taxon>
        <taxon>Blastochloridaceae</taxon>
        <taxon>Blastochloris</taxon>
    </lineage>
</organism>
<sequence length="365" mass="40832">MMSVFRKNKSEWCVMSVVRAWGQGSLMVLAMATLMPAVHAEEVKAAKPVQSYEDQFITLTTENDKYFGNTDRHYTNGARIEYTRVHNGAPGWVEKTGEFLPFLNTDGDKVAGTFSLNHAIFTPDHAENPNPTRDDMPYSGFLFTNLGFTNMKGDVWDTYTATVGMVGPSAQGKYVQRAFHDFFDFYKPAGWDAYHLSDEPILNVSYLRRHRNAWDDTYKAFGRDWFVELEPRYGFAAGNAYTYATTGATLRFGPDAARGQDEVSYMVPGMPGTAVFSKAPDFLTWYGFVGVDGRLMARNIFLDGNSFRDNGAHVAKNWLVGNATAGLAVTAGKYRTTVSINQMTKEYKGQPATDVFGQLTLGYRF</sequence>
<reference evidence="2 3" key="1">
    <citation type="journal article" date="2017" name="Nat. Commun.">
        <title>In situ click chemistry generation of cyclooxygenase-2 inhibitors.</title>
        <authorList>
            <person name="Bhardwaj A."/>
            <person name="Kaur J."/>
            <person name="Wuest M."/>
            <person name="Wuest F."/>
        </authorList>
    </citation>
    <scope>NUCLEOTIDE SEQUENCE [LARGE SCALE GENOMIC DNA]</scope>
    <source>
        <strain evidence="2">S2_018_000_R2_106</strain>
    </source>
</reference>
<evidence type="ECO:0000313" key="2">
    <source>
        <dbReference type="EMBL" id="TKW61768.1"/>
    </source>
</evidence>
<protein>
    <submittedName>
        <fullName evidence="2">Lipid A deacylase LpxR family protein</fullName>
    </submittedName>
</protein>
<comment type="caution">
    <text evidence="2">The sequence shown here is derived from an EMBL/GenBank/DDBJ whole genome shotgun (WGS) entry which is preliminary data.</text>
</comment>
<dbReference type="Pfam" id="PF09982">
    <property type="entry name" value="LpxR"/>
    <property type="match status" value="1"/>
</dbReference>
<feature type="signal peptide" evidence="1">
    <location>
        <begin position="1"/>
        <end position="40"/>
    </location>
</feature>
<dbReference type="EMBL" id="VAFM01000001">
    <property type="protein sequence ID" value="TKW61768.1"/>
    <property type="molecule type" value="Genomic_DNA"/>
</dbReference>
<evidence type="ECO:0000313" key="3">
    <source>
        <dbReference type="Proteomes" id="UP000320948"/>
    </source>
</evidence>
<dbReference type="Gene3D" id="2.40.128.140">
    <property type="entry name" value="Outer membrane protein"/>
    <property type="match status" value="1"/>
</dbReference>
<evidence type="ECO:0000256" key="1">
    <source>
        <dbReference type="SAM" id="SignalP"/>
    </source>
</evidence>
<keyword evidence="1" id="KW-0732">Signal</keyword>
<gene>
    <name evidence="2" type="ORF">DI628_03865</name>
</gene>
<proteinExistence type="predicted"/>